<dbReference type="EMBL" id="KE124175">
    <property type="protein sequence ID" value="EPB81436.1"/>
    <property type="molecule type" value="Genomic_DNA"/>
</dbReference>
<dbReference type="AlphaFoldDB" id="S2IUX7"/>
<reference evidence="3" key="1">
    <citation type="submission" date="2013-05" db="EMBL/GenBank/DDBJ databases">
        <title>The Genome sequence of Mucor circinelloides f. circinelloides 1006PhL.</title>
        <authorList>
            <consortium name="The Broad Institute Genomics Platform"/>
            <person name="Cuomo C."/>
            <person name="Earl A."/>
            <person name="Findley K."/>
            <person name="Lee S.C."/>
            <person name="Walker B."/>
            <person name="Young S."/>
            <person name="Zeng Q."/>
            <person name="Gargeya S."/>
            <person name="Fitzgerald M."/>
            <person name="Haas B."/>
            <person name="Abouelleil A."/>
            <person name="Allen A.W."/>
            <person name="Alvarado L."/>
            <person name="Arachchi H.M."/>
            <person name="Berlin A.M."/>
            <person name="Chapman S.B."/>
            <person name="Gainer-Dewar J."/>
            <person name="Goldberg J."/>
            <person name="Griggs A."/>
            <person name="Gujja S."/>
            <person name="Hansen M."/>
            <person name="Howarth C."/>
            <person name="Imamovic A."/>
            <person name="Ireland A."/>
            <person name="Larimer J."/>
            <person name="McCowan C."/>
            <person name="Murphy C."/>
            <person name="Pearson M."/>
            <person name="Poon T.W."/>
            <person name="Priest M."/>
            <person name="Roberts A."/>
            <person name="Saif S."/>
            <person name="Shea T."/>
            <person name="Sisk P."/>
            <person name="Sykes S."/>
            <person name="Wortman J."/>
            <person name="Nusbaum C."/>
            <person name="Birren B."/>
        </authorList>
    </citation>
    <scope>NUCLEOTIDE SEQUENCE [LARGE SCALE GENOMIC DNA]</scope>
    <source>
        <strain evidence="3">1006PhL</strain>
    </source>
</reference>
<organism evidence="2 3">
    <name type="scientific">Mucor circinelloides f. circinelloides (strain 1006PhL)</name>
    <name type="common">Mucormycosis agent</name>
    <name type="synonym">Calyptromyces circinelloides</name>
    <dbReference type="NCBI Taxonomy" id="1220926"/>
    <lineage>
        <taxon>Eukaryota</taxon>
        <taxon>Fungi</taxon>
        <taxon>Fungi incertae sedis</taxon>
        <taxon>Mucoromycota</taxon>
        <taxon>Mucoromycotina</taxon>
        <taxon>Mucoromycetes</taxon>
        <taxon>Mucorales</taxon>
        <taxon>Mucorineae</taxon>
        <taxon>Mucoraceae</taxon>
        <taxon>Mucor</taxon>
    </lineage>
</organism>
<gene>
    <name evidence="2" type="ORF">HMPREF1544_11846</name>
</gene>
<evidence type="ECO:0000256" key="1">
    <source>
        <dbReference type="SAM" id="MobiDB-lite"/>
    </source>
</evidence>
<sequence>MESYEYVAPLKSVPSDSQVLNDASLLLFGTSHSSAIPYQPTLASTPISSSSSSAATAPFQDFVLFEPLDQRHSSSSSSSFSSPPCKGKLIPDLNASSRY</sequence>
<dbReference type="InParanoid" id="S2IUX7"/>
<protein>
    <submittedName>
        <fullName evidence="2">Uncharacterized protein</fullName>
    </submittedName>
</protein>
<name>S2IUX7_MUCC1</name>
<dbReference type="Proteomes" id="UP000014254">
    <property type="component" value="Unassembled WGS sequence"/>
</dbReference>
<accession>S2IUX7</accession>
<keyword evidence="3" id="KW-1185">Reference proteome</keyword>
<feature type="region of interest" description="Disordered" evidence="1">
    <location>
        <begin position="70"/>
        <end position="99"/>
    </location>
</feature>
<dbReference type="VEuPathDB" id="FungiDB:HMPREF1544_11846"/>
<evidence type="ECO:0000313" key="2">
    <source>
        <dbReference type="EMBL" id="EPB81436.1"/>
    </source>
</evidence>
<dbReference type="OMA" id="MESYEYV"/>
<dbReference type="OrthoDB" id="2283866at2759"/>
<evidence type="ECO:0000313" key="3">
    <source>
        <dbReference type="Proteomes" id="UP000014254"/>
    </source>
</evidence>
<feature type="compositionally biased region" description="Low complexity" evidence="1">
    <location>
        <begin position="73"/>
        <end position="82"/>
    </location>
</feature>
<proteinExistence type="predicted"/>